<evidence type="ECO:0000313" key="6">
    <source>
        <dbReference type="Proteomes" id="UP000064525"/>
    </source>
</evidence>
<reference evidence="4 5" key="1">
    <citation type="journal article" date="2014" name="Genome Announc.">
        <title>Draft genome sequences of eight enterohepatic helicobacter species isolated from both laboratory and wild rodents.</title>
        <authorList>
            <person name="Sheh A."/>
            <person name="Shen Z."/>
            <person name="Fox J.G."/>
        </authorList>
    </citation>
    <scope>NUCLEOTIDE SEQUENCE [LARGE SCALE GENOMIC DNA]</scope>
    <source>
        <strain evidence="4 5">MIT 98-6810</strain>
    </source>
</reference>
<dbReference type="STRING" id="76936.BN2458_PEG1785"/>
<dbReference type="RefSeq" id="WP_034342330.1">
    <property type="nucleotide sequence ID" value="NZ_CAOLUG010000001.1"/>
</dbReference>
<proteinExistence type="predicted"/>
<dbReference type="PATRIC" id="fig|76936.10.peg.1742"/>
<dbReference type="Proteomes" id="UP000029925">
    <property type="component" value="Unassembled WGS sequence"/>
</dbReference>
<evidence type="ECO:0000256" key="1">
    <source>
        <dbReference type="SAM" id="Coils"/>
    </source>
</evidence>
<name>A0A099UIE8_9HELI</name>
<dbReference type="EMBL" id="LN907858">
    <property type="protein sequence ID" value="CUU40668.1"/>
    <property type="molecule type" value="Genomic_DNA"/>
</dbReference>
<gene>
    <name evidence="3" type="ORF">BN2458_PEG1785</name>
    <name evidence="4" type="ORF">LS75_006990</name>
</gene>
<reference evidence="6" key="2">
    <citation type="submission" date="2015-11" db="EMBL/GenBank/DDBJ databases">
        <authorList>
            <person name="Anvar S.Y."/>
        </authorList>
    </citation>
    <scope>NUCLEOTIDE SEQUENCE [LARGE SCALE GENOMIC DNA]</scope>
</reference>
<keyword evidence="1" id="KW-0175">Coiled coil</keyword>
<dbReference type="OrthoDB" id="5328923at2"/>
<sequence length="475" mass="55054">MLYGVIINVDPQTQSAQVEQELNKRVFSFAFDLWGDEIKDLKKGEEVEFVVEMKAVTKIHLKPKPIDPDQIPVTKPANVCIEEYFARENQIIESYKDHMVGKLKLDFIRMRRFLLTAYNDLCAMDPNIENDTLKKLKSEVMSLSKEFETYCKKTQYSLNYAFEMIFLARQVEYNRTITRIEEIQSSLANAQAQTNSLSSSLADGEKSLAKRDDKGSKEYAEEEKEVKAMRKRYVDLLNFIGNQKDALVNENARMKRFKEEHFEHFSSVYTPMTQELKTRFIALLDTKAYEFDTTLWGRAKHSQNVKHFFRNSRIEGSFSSKTFLRYFLRGLDKSKLSPRSKALFDLLDYLEKTNRKSLLIVRESAVNIAKYRQVIEKIDSSLLITTDNDPINALRSLINFPQDIVVIDEKIGNASALGFIKTYKESKNANSKIIFCVIVQQLPPNDYISKGKSMGVEFIPEQNMDMLYDCIRMAL</sequence>
<feature type="compositionally biased region" description="Basic and acidic residues" evidence="2">
    <location>
        <begin position="203"/>
        <end position="221"/>
    </location>
</feature>
<reference evidence="3" key="3">
    <citation type="submission" date="2015-11" db="EMBL/GenBank/DDBJ databases">
        <authorList>
            <person name="Zhang Y."/>
            <person name="Guo Z."/>
        </authorList>
    </citation>
    <scope>NUCLEOTIDE SEQUENCE</scope>
    <source>
        <strain evidence="3">1</strain>
    </source>
</reference>
<dbReference type="GeneID" id="78151928"/>
<evidence type="ECO:0000313" key="5">
    <source>
        <dbReference type="Proteomes" id="UP000029925"/>
    </source>
</evidence>
<feature type="region of interest" description="Disordered" evidence="2">
    <location>
        <begin position="198"/>
        <end position="221"/>
    </location>
</feature>
<dbReference type="Proteomes" id="UP000064525">
    <property type="component" value="Chromosome I"/>
</dbReference>
<evidence type="ECO:0008006" key="7">
    <source>
        <dbReference type="Google" id="ProtNLM"/>
    </source>
</evidence>
<evidence type="ECO:0000256" key="2">
    <source>
        <dbReference type="SAM" id="MobiDB-lite"/>
    </source>
</evidence>
<protein>
    <recommendedName>
        <fullName evidence="7">Response regulatory domain-containing protein</fullName>
    </recommendedName>
</protein>
<evidence type="ECO:0000313" key="3">
    <source>
        <dbReference type="EMBL" id="CUU40668.1"/>
    </source>
</evidence>
<organism evidence="3 6">
    <name type="scientific">Helicobacter typhlonius</name>
    <dbReference type="NCBI Taxonomy" id="76936"/>
    <lineage>
        <taxon>Bacteria</taxon>
        <taxon>Pseudomonadati</taxon>
        <taxon>Campylobacterota</taxon>
        <taxon>Epsilonproteobacteria</taxon>
        <taxon>Campylobacterales</taxon>
        <taxon>Helicobacteraceae</taxon>
        <taxon>Helicobacter</taxon>
    </lineage>
</organism>
<evidence type="ECO:0000313" key="4">
    <source>
        <dbReference type="EMBL" id="TLD78194.1"/>
    </source>
</evidence>
<dbReference type="AlphaFoldDB" id="A0A099UIE8"/>
<dbReference type="EMBL" id="JRPF02000008">
    <property type="protein sequence ID" value="TLD78194.1"/>
    <property type="molecule type" value="Genomic_DNA"/>
</dbReference>
<keyword evidence="5" id="KW-1185">Reference proteome</keyword>
<feature type="coiled-coil region" evidence="1">
    <location>
        <begin position="133"/>
        <end position="193"/>
    </location>
</feature>
<dbReference type="KEGG" id="hty:BN2458_PEG1785"/>
<accession>A0A099UIE8</accession>